<dbReference type="AlphaFoldDB" id="A0A4R2HMP8"/>
<comment type="caution">
    <text evidence="10">The sequence shown here is derived from an EMBL/GenBank/DDBJ whole genome shotgun (WGS) entry which is preliminary data.</text>
</comment>
<evidence type="ECO:0000256" key="2">
    <source>
        <dbReference type="ARBA" id="ARBA00022737"/>
    </source>
</evidence>
<organism evidence="10 11">
    <name type="scientific">Kribbella steppae</name>
    <dbReference type="NCBI Taxonomy" id="2512223"/>
    <lineage>
        <taxon>Bacteria</taxon>
        <taxon>Bacillati</taxon>
        <taxon>Actinomycetota</taxon>
        <taxon>Actinomycetes</taxon>
        <taxon>Propionibacteriales</taxon>
        <taxon>Kribbellaceae</taxon>
        <taxon>Kribbella</taxon>
    </lineage>
</organism>
<gene>
    <name evidence="10" type="ORF">EV652_10499</name>
</gene>
<accession>A0A4R2HMP8</accession>
<dbReference type="InterPro" id="IPR012334">
    <property type="entry name" value="Pectin_lyas_fold"/>
</dbReference>
<comment type="similarity">
    <text evidence="1 9">Belongs to the glycosyl hydrolase 28 family.</text>
</comment>
<sequence>MTTDLTRRRLLQAAGATVAAGYVTTQATTQATAATAATDAKVPLLKAYPIPAGIAQATTFAVNVRTAPGPWQPLSTYSVNLKLINAQTGAGQVQKSSLAYFDVAGPVEVMVTYTKGTINTARIRPLAAGIEPTIDGNTLKFTLPAPRKVVVEVNGEIFDCLHLLARPIELDSPDPDDPDVIYFGPGVHTTATGQLEVPSGKTVYLAGGAVLKTSVIFKNVTNAGLTGRGVIYGTNGGGCTIVDSKNIRVDGISMLNLTTGYAITAGQSEQVSITDFGYFSAGQWGDGIDIFSSSDVLIDNSFLRCSDDCIALYTHRWDYYGDTRNITVQNSSLWADVAHPINVGTHGNTENPEVLENITISNVDILDHREPQKWYQGCIALNPGDSNLVRNVRIENVRVEDFRWGQFLHLRISYNDKYNTSPGRGIEGVYVKNLTYTGQHAETAMMLGYDETRGINDVTFQNLVVNGTVMASTMRKPGWFTVADMVPMHVNEHVKNLRWLDAATAPTTAPPAVSTPATAELAVGAPVVLTVSATGFPTGFGAQGLPAGLTVDQTTGVISGAPTSPGAYNATVSVTNVAGTATKSLILTVL</sequence>
<evidence type="ECO:0000313" key="10">
    <source>
        <dbReference type="EMBL" id="TCO32493.1"/>
    </source>
</evidence>
<keyword evidence="5" id="KW-0119">Carbohydrate metabolism</keyword>
<dbReference type="PANTHER" id="PTHR31736">
    <property type="match status" value="1"/>
</dbReference>
<dbReference type="Gene3D" id="2.60.40.10">
    <property type="entry name" value="Immunoglobulins"/>
    <property type="match status" value="1"/>
</dbReference>
<proteinExistence type="inferred from homology"/>
<keyword evidence="3 9" id="KW-0378">Hydrolase</keyword>
<dbReference type="OrthoDB" id="9795222at2"/>
<dbReference type="PROSITE" id="PS51318">
    <property type="entry name" value="TAT"/>
    <property type="match status" value="1"/>
</dbReference>
<keyword evidence="4" id="KW-0325">Glycoprotein</keyword>
<dbReference type="GO" id="GO:0005509">
    <property type="term" value="F:calcium ion binding"/>
    <property type="evidence" value="ECO:0007669"/>
    <property type="project" value="InterPro"/>
</dbReference>
<dbReference type="InterPro" id="IPR000743">
    <property type="entry name" value="Glyco_hydro_28"/>
</dbReference>
<evidence type="ECO:0000313" key="11">
    <source>
        <dbReference type="Proteomes" id="UP000294508"/>
    </source>
</evidence>
<dbReference type="InterPro" id="IPR015919">
    <property type="entry name" value="Cadherin-like_sf"/>
</dbReference>
<dbReference type="GO" id="GO:0000272">
    <property type="term" value="P:polysaccharide catabolic process"/>
    <property type="evidence" value="ECO:0007669"/>
    <property type="project" value="UniProtKB-KW"/>
</dbReference>
<reference evidence="10 11" key="1">
    <citation type="journal article" date="2015" name="Stand. Genomic Sci.">
        <title>Genomic Encyclopedia of Bacterial and Archaeal Type Strains, Phase III: the genomes of soil and plant-associated and newly described type strains.</title>
        <authorList>
            <person name="Whitman W.B."/>
            <person name="Woyke T."/>
            <person name="Klenk H.P."/>
            <person name="Zhou Y."/>
            <person name="Lilburn T.G."/>
            <person name="Beck B.J."/>
            <person name="De Vos P."/>
            <person name="Vandamme P."/>
            <person name="Eisen J.A."/>
            <person name="Garrity G."/>
            <person name="Hugenholtz P."/>
            <person name="Kyrpides N.C."/>
        </authorList>
    </citation>
    <scope>NUCLEOTIDE SEQUENCE [LARGE SCALE GENOMIC DNA]</scope>
    <source>
        <strain evidence="10 11">VKM Ac-2572</strain>
    </source>
</reference>
<dbReference type="InterPro" id="IPR011050">
    <property type="entry name" value="Pectin_lyase_fold/virulence"/>
</dbReference>
<dbReference type="RefSeq" id="WP_132209288.1">
    <property type="nucleotide sequence ID" value="NZ_SLWN01000004.1"/>
</dbReference>
<evidence type="ECO:0000256" key="4">
    <source>
        <dbReference type="ARBA" id="ARBA00023180"/>
    </source>
</evidence>
<dbReference type="Pfam" id="PF05345">
    <property type="entry name" value="He_PIG"/>
    <property type="match status" value="1"/>
</dbReference>
<dbReference type="EMBL" id="SLWN01000004">
    <property type="protein sequence ID" value="TCO32493.1"/>
    <property type="molecule type" value="Genomic_DNA"/>
</dbReference>
<dbReference type="GO" id="GO:0016020">
    <property type="term" value="C:membrane"/>
    <property type="evidence" value="ECO:0007669"/>
    <property type="project" value="InterPro"/>
</dbReference>
<dbReference type="SUPFAM" id="SSF51126">
    <property type="entry name" value="Pectin lyase-like"/>
    <property type="match status" value="1"/>
</dbReference>
<comment type="function">
    <text evidence="8">Pectinolytic enzyme involved in the degradation of xylogalacturonan (xga), a galacturonan backbone heavily substituted with xylose, and which is one important component of the hairy regions of pectin. Activity requires a galacturonic acid backbone substituted with xylose.</text>
</comment>
<dbReference type="SMART" id="SM00710">
    <property type="entry name" value="PbH1"/>
    <property type="match status" value="6"/>
</dbReference>
<protein>
    <submittedName>
        <fullName evidence="10">Putative Ig domain-containing protein</fullName>
    </submittedName>
</protein>
<dbReference type="PANTHER" id="PTHR31736:SF9">
    <property type="entry name" value="ENDO-XYLOGALACTURONAN HYDROLASE A-RELATED"/>
    <property type="match status" value="1"/>
</dbReference>
<evidence type="ECO:0000256" key="6">
    <source>
        <dbReference type="ARBA" id="ARBA00023295"/>
    </source>
</evidence>
<evidence type="ECO:0000256" key="1">
    <source>
        <dbReference type="ARBA" id="ARBA00008834"/>
    </source>
</evidence>
<evidence type="ECO:0000256" key="9">
    <source>
        <dbReference type="RuleBase" id="RU361169"/>
    </source>
</evidence>
<dbReference type="InterPro" id="IPR013783">
    <property type="entry name" value="Ig-like_fold"/>
</dbReference>
<evidence type="ECO:0000256" key="3">
    <source>
        <dbReference type="ARBA" id="ARBA00022801"/>
    </source>
</evidence>
<dbReference type="InterPro" id="IPR006311">
    <property type="entry name" value="TAT_signal"/>
</dbReference>
<keyword evidence="6 9" id="KW-0326">Glycosidase</keyword>
<keyword evidence="2" id="KW-0677">Repeat</keyword>
<dbReference type="InterPro" id="IPR006626">
    <property type="entry name" value="PbH1"/>
</dbReference>
<evidence type="ECO:0000256" key="5">
    <source>
        <dbReference type="ARBA" id="ARBA00023277"/>
    </source>
</evidence>
<dbReference type="SUPFAM" id="SSF49313">
    <property type="entry name" value="Cadherin-like"/>
    <property type="match status" value="1"/>
</dbReference>
<keyword evidence="11" id="KW-1185">Reference proteome</keyword>
<keyword evidence="7" id="KW-0624">Polysaccharide degradation</keyword>
<dbReference type="Gene3D" id="2.160.20.10">
    <property type="entry name" value="Single-stranded right-handed beta-helix, Pectin lyase-like"/>
    <property type="match status" value="1"/>
</dbReference>
<dbReference type="Pfam" id="PF00295">
    <property type="entry name" value="Glyco_hydro_28"/>
    <property type="match status" value="1"/>
</dbReference>
<dbReference type="GO" id="GO:0004650">
    <property type="term" value="F:polygalacturonase activity"/>
    <property type="evidence" value="ECO:0007669"/>
    <property type="project" value="InterPro"/>
</dbReference>
<name>A0A4R2HMP8_9ACTN</name>
<dbReference type="Proteomes" id="UP000294508">
    <property type="component" value="Unassembled WGS sequence"/>
</dbReference>
<evidence type="ECO:0000256" key="7">
    <source>
        <dbReference type="ARBA" id="ARBA00023326"/>
    </source>
</evidence>
<evidence type="ECO:0000256" key="8">
    <source>
        <dbReference type="ARBA" id="ARBA00037278"/>
    </source>
</evidence>